<gene>
    <name evidence="3" type="ORF">M0813_07517</name>
</gene>
<evidence type="ECO:0000313" key="4">
    <source>
        <dbReference type="Proteomes" id="UP001150062"/>
    </source>
</evidence>
<comment type="caution">
    <text evidence="3">The sequence shown here is derived from an EMBL/GenBank/DDBJ whole genome shotgun (WGS) entry which is preliminary data.</text>
</comment>
<keyword evidence="4" id="KW-1185">Reference proteome</keyword>
<dbReference type="EMBL" id="JAOAOG010000318">
    <property type="protein sequence ID" value="KAJ6229734.1"/>
    <property type="molecule type" value="Genomic_DNA"/>
</dbReference>
<protein>
    <recommendedName>
        <fullName evidence="2">MULE transposase domain-containing protein</fullName>
    </recommendedName>
</protein>
<dbReference type="Proteomes" id="UP001150062">
    <property type="component" value="Unassembled WGS sequence"/>
</dbReference>
<accession>A0ABQ8XB11</accession>
<evidence type="ECO:0000259" key="2">
    <source>
        <dbReference type="Pfam" id="PF10551"/>
    </source>
</evidence>
<evidence type="ECO:0000313" key="3">
    <source>
        <dbReference type="EMBL" id="KAJ6229734.1"/>
    </source>
</evidence>
<organism evidence="3 4">
    <name type="scientific">Anaeramoeba flamelloides</name>
    <dbReference type="NCBI Taxonomy" id="1746091"/>
    <lineage>
        <taxon>Eukaryota</taxon>
        <taxon>Metamonada</taxon>
        <taxon>Anaeramoebidae</taxon>
        <taxon>Anaeramoeba</taxon>
    </lineage>
</organism>
<keyword evidence="1" id="KW-0175">Coiled coil</keyword>
<feature type="coiled-coil region" evidence="1">
    <location>
        <begin position="414"/>
        <end position="455"/>
    </location>
</feature>
<dbReference type="Pfam" id="PF10551">
    <property type="entry name" value="MULE"/>
    <property type="match status" value="1"/>
</dbReference>
<name>A0ABQ8XB11_9EUKA</name>
<feature type="coiled-coil region" evidence="1">
    <location>
        <begin position="5"/>
        <end position="63"/>
    </location>
</feature>
<sequence length="654" mass="76754">MNFLLENCLKTIEELTKKIASLENEKLQQKPTMDDSKTENTNIEILTNKISNLSVQKKKYENSENLYINSENSQFDKEINLKDNKVQLVFENNFLQIEKLKRVFYKEKNIILCFAKQKLVENKEGNLVMYLGCPENKCLSKGVLRCVNKNGKLIYVLSIKGAHCHMNSKTNFELSVLDEIKIIEDLSKTSLSPEQIVLQIKKNRSEGLIKNDGILCESSEDIKKRVYKFRKKKEKFVDSNLILNEELSKTEKNTPFIRLDIKGDFPLILMATNQQLSLLTNNNQIFVDGTYLVCPREYTSLYTIMTFDNETQMYIPCIWGLVTDETTPTVLTFLNYAKRLVERILKNFKWNPSVINLDFAKSNINAIKITFPFSKVHGCGFHFLQAIKRKLMKSKIENQEKVLKKIKSFMTLSTEEIKKRLEEWINKLNLKTNEIENWNMEIENLEKKIEKNSFENYENLSNIETGGPRNVLVLDEKYSKNFKFFQSKIEQKEIEKSTLKDFLQNYFYNTWIKRFNPELWSIYYKKQEIFFSKMIDATNNPLESWHNVLGGSLNRLKPSLINLIRTLKYIEFKKRTDRSAKIGNDQKLQTRTLRLPNRIKNDNSIKLTKDINKLPNEKIEFYGKSAYTCSVCKRKGHTKASKLCPLYLQNSKKK</sequence>
<feature type="domain" description="MULE transposase" evidence="2">
    <location>
        <begin position="285"/>
        <end position="385"/>
    </location>
</feature>
<proteinExistence type="predicted"/>
<reference evidence="3" key="1">
    <citation type="submission" date="2022-08" db="EMBL/GenBank/DDBJ databases">
        <title>Novel sulfate-reducing endosymbionts in the free-living metamonad Anaeramoeba.</title>
        <authorList>
            <person name="Jerlstrom-Hultqvist J."/>
            <person name="Cepicka I."/>
            <person name="Gallot-Lavallee L."/>
            <person name="Salas-Leiva D."/>
            <person name="Curtis B.A."/>
            <person name="Zahonova K."/>
            <person name="Pipaliya S."/>
            <person name="Dacks J."/>
            <person name="Roger A.J."/>
        </authorList>
    </citation>
    <scope>NUCLEOTIDE SEQUENCE</scope>
    <source>
        <strain evidence="3">Schooner1</strain>
    </source>
</reference>
<dbReference type="InterPro" id="IPR018289">
    <property type="entry name" value="MULE_transposase_dom"/>
</dbReference>
<evidence type="ECO:0000256" key="1">
    <source>
        <dbReference type="SAM" id="Coils"/>
    </source>
</evidence>